<evidence type="ECO:0000313" key="11">
    <source>
        <dbReference type="EMBL" id="GAA0185941.1"/>
    </source>
</evidence>
<comment type="subcellular location">
    <subcellularLocation>
        <location evidence="1 8">Membrane</location>
        <topology evidence="1 8">Multi-pass membrane protein</topology>
    </subcellularLocation>
</comment>
<accession>A0AAV3S1D2</accession>
<name>A0AAV3S1D2_LITER</name>
<feature type="transmembrane region" description="Helical" evidence="10">
    <location>
        <begin position="292"/>
        <end position="311"/>
    </location>
</feature>
<evidence type="ECO:0000256" key="10">
    <source>
        <dbReference type="SAM" id="Phobius"/>
    </source>
</evidence>
<feature type="transmembrane region" description="Helical" evidence="10">
    <location>
        <begin position="387"/>
        <end position="415"/>
    </location>
</feature>
<organism evidence="11 12">
    <name type="scientific">Lithospermum erythrorhizon</name>
    <name type="common">Purple gromwell</name>
    <name type="synonym">Lithospermum officinale var. erythrorhizon</name>
    <dbReference type="NCBI Taxonomy" id="34254"/>
    <lineage>
        <taxon>Eukaryota</taxon>
        <taxon>Viridiplantae</taxon>
        <taxon>Streptophyta</taxon>
        <taxon>Embryophyta</taxon>
        <taxon>Tracheophyta</taxon>
        <taxon>Spermatophyta</taxon>
        <taxon>Magnoliopsida</taxon>
        <taxon>eudicotyledons</taxon>
        <taxon>Gunneridae</taxon>
        <taxon>Pentapetalae</taxon>
        <taxon>asterids</taxon>
        <taxon>lamiids</taxon>
        <taxon>Boraginales</taxon>
        <taxon>Boraginaceae</taxon>
        <taxon>Boraginoideae</taxon>
        <taxon>Lithospermeae</taxon>
        <taxon>Lithospermum</taxon>
    </lineage>
</organism>
<comment type="similarity">
    <text evidence="2 8">Belongs to the MLO family.</text>
</comment>
<dbReference type="PANTHER" id="PTHR31942">
    <property type="entry name" value="MLO-LIKE PROTEIN 1"/>
    <property type="match status" value="1"/>
</dbReference>
<evidence type="ECO:0000256" key="5">
    <source>
        <dbReference type="ARBA" id="ARBA00022989"/>
    </source>
</evidence>
<evidence type="ECO:0000256" key="1">
    <source>
        <dbReference type="ARBA" id="ARBA00004141"/>
    </source>
</evidence>
<dbReference type="Proteomes" id="UP001454036">
    <property type="component" value="Unassembled WGS sequence"/>
</dbReference>
<feature type="compositionally biased region" description="Basic and acidic residues" evidence="9">
    <location>
        <begin position="463"/>
        <end position="472"/>
    </location>
</feature>
<feature type="transmembrane region" description="Helical" evidence="10">
    <location>
        <begin position="16"/>
        <end position="39"/>
    </location>
</feature>
<evidence type="ECO:0000256" key="8">
    <source>
        <dbReference type="RuleBase" id="RU280816"/>
    </source>
</evidence>
<comment type="domain">
    <text evidence="8">The C-terminus contains a calmodulin-binding domain, which binds calmodulin in a calcium-dependent fashion.</text>
</comment>
<dbReference type="InterPro" id="IPR004326">
    <property type="entry name" value="Mlo"/>
</dbReference>
<dbReference type="GO" id="GO:0006952">
    <property type="term" value="P:defense response"/>
    <property type="evidence" value="ECO:0007669"/>
    <property type="project" value="UniProtKB-KW"/>
</dbReference>
<feature type="transmembrane region" description="Helical" evidence="10">
    <location>
        <begin position="145"/>
        <end position="167"/>
    </location>
</feature>
<gene>
    <name evidence="8" type="primary">MLO</name>
    <name evidence="11" type="ORF">LIER_33229</name>
</gene>
<feature type="transmembrane region" description="Helical" evidence="10">
    <location>
        <begin position="351"/>
        <end position="375"/>
    </location>
</feature>
<protein>
    <recommendedName>
        <fullName evidence="8">MLO-like protein</fullName>
    </recommendedName>
</protein>
<sequence>MAGGHVERSLKETPTWSVALVNALFVVISVLIEHGIHSLGKWFQERHQRAMIEALEKIKAEMMLLGFISLLIAAGTQPISKICIPARAGDIMLPCKAEQYKDRRRLLWYPEQTLAHRILAAGGDSDYCFSRGKVPLISKLGVHQLHIFIFVLAVFHVLYSMITMFLAQAKMKKWKAWELETTSFEYQFYSDPSRFRFTHQTTFVREHSGFSRKPGIRWIVAFFRQFFSSVTKVDYLIMRHGFINAHFAPNSRFDFHKYIKRSMEDDFKVVVGISIPLWTFAILFQLVNVYSWYTLLALSFVPAAILLVIGAKLQIVIMDMAQQIQDRNTVVKGVPLVEPNNEHFWFNRPDLILFLIHFTLFQNAFQMAYFIWSWYEFGLKSCFHENLLAIVAKVLLGVAFQVFCSYITFPLYALVTQMGSHMKRGIFNEQVAKALKKWHKTAKERRKKAGADCHRTTFSTEKSPQDAPKELNHVSSPPQILNQIYKTSNCTETVSTLRISPIHFQSEISETECHDCQVMINQQHPTL</sequence>
<evidence type="ECO:0000256" key="2">
    <source>
        <dbReference type="ARBA" id="ARBA00006574"/>
    </source>
</evidence>
<evidence type="ECO:0000256" key="3">
    <source>
        <dbReference type="ARBA" id="ARBA00022692"/>
    </source>
</evidence>
<dbReference type="PANTHER" id="PTHR31942:SF117">
    <property type="entry name" value="MLO-LIKE PROTEIN"/>
    <property type="match status" value="1"/>
</dbReference>
<keyword evidence="7 8" id="KW-0568">Pathogenesis-related protein</keyword>
<evidence type="ECO:0000256" key="6">
    <source>
        <dbReference type="ARBA" id="ARBA00023136"/>
    </source>
</evidence>
<dbReference type="GO" id="GO:0016020">
    <property type="term" value="C:membrane"/>
    <property type="evidence" value="ECO:0007669"/>
    <property type="project" value="UniProtKB-SubCell"/>
</dbReference>
<comment type="function">
    <text evidence="8">May be involved in modulation of pathogen defense and leaf cell death.</text>
</comment>
<feature type="region of interest" description="Disordered" evidence="9">
    <location>
        <begin position="453"/>
        <end position="473"/>
    </location>
</feature>
<dbReference type="Pfam" id="PF03094">
    <property type="entry name" value="Mlo"/>
    <property type="match status" value="1"/>
</dbReference>
<dbReference type="GO" id="GO:0005516">
    <property type="term" value="F:calmodulin binding"/>
    <property type="evidence" value="ECO:0007669"/>
    <property type="project" value="UniProtKB-KW"/>
</dbReference>
<proteinExistence type="inferred from homology"/>
<keyword evidence="8" id="KW-0112">Calmodulin-binding</keyword>
<keyword evidence="3 8" id="KW-0812">Transmembrane</keyword>
<feature type="transmembrane region" description="Helical" evidence="10">
    <location>
        <begin position="60"/>
        <end position="79"/>
    </location>
</feature>
<reference evidence="11 12" key="1">
    <citation type="submission" date="2024-01" db="EMBL/GenBank/DDBJ databases">
        <title>The complete chloroplast genome sequence of Lithospermum erythrorhizon: insights into the phylogenetic relationship among Boraginaceae species and the maternal lineages of purple gromwells.</title>
        <authorList>
            <person name="Okada T."/>
            <person name="Watanabe K."/>
        </authorList>
    </citation>
    <scope>NUCLEOTIDE SEQUENCE [LARGE SCALE GENOMIC DNA]</scope>
</reference>
<keyword evidence="4 8" id="KW-0611">Plant defense</keyword>
<evidence type="ECO:0000256" key="7">
    <source>
        <dbReference type="ARBA" id="ARBA00023265"/>
    </source>
</evidence>
<evidence type="ECO:0000313" key="12">
    <source>
        <dbReference type="Proteomes" id="UP001454036"/>
    </source>
</evidence>
<dbReference type="AlphaFoldDB" id="A0AAV3S1D2"/>
<feature type="transmembrane region" description="Helical" evidence="10">
    <location>
        <begin position="267"/>
        <end position="286"/>
    </location>
</feature>
<dbReference type="EMBL" id="BAABME010013227">
    <property type="protein sequence ID" value="GAA0185941.1"/>
    <property type="molecule type" value="Genomic_DNA"/>
</dbReference>
<evidence type="ECO:0000256" key="9">
    <source>
        <dbReference type="SAM" id="MobiDB-lite"/>
    </source>
</evidence>
<keyword evidence="5 8" id="KW-1133">Transmembrane helix</keyword>
<comment type="caution">
    <text evidence="11">The sequence shown here is derived from an EMBL/GenBank/DDBJ whole genome shotgun (WGS) entry which is preliminary data.</text>
</comment>
<evidence type="ECO:0000256" key="4">
    <source>
        <dbReference type="ARBA" id="ARBA00022821"/>
    </source>
</evidence>
<keyword evidence="6 8" id="KW-0472">Membrane</keyword>
<keyword evidence="12" id="KW-1185">Reference proteome</keyword>